<proteinExistence type="predicted"/>
<reference evidence="1" key="1">
    <citation type="submission" date="2019-08" db="EMBL/GenBank/DDBJ databases">
        <authorList>
            <person name="Kucharzyk K."/>
            <person name="Murdoch R.W."/>
            <person name="Higgins S."/>
            <person name="Loffler F."/>
        </authorList>
    </citation>
    <scope>NUCLEOTIDE SEQUENCE</scope>
</reference>
<sequence length="100" mass="11274">MEIIRFKGQFVKKSHFKTDIGLSGDLPCYIFICVPLYKDSVSNIVTQCPESSCSGATIHVYLRQIKEAVLITTDSIITHQTISTPKFKICHGRNIPEIFI</sequence>
<comment type="caution">
    <text evidence="1">The sequence shown here is derived from an EMBL/GenBank/DDBJ whole genome shotgun (WGS) entry which is preliminary data.</text>
</comment>
<gene>
    <name evidence="1" type="ORF">SDC9_171129</name>
</gene>
<dbReference type="AlphaFoldDB" id="A0A645GC89"/>
<organism evidence="1">
    <name type="scientific">bioreactor metagenome</name>
    <dbReference type="NCBI Taxonomy" id="1076179"/>
    <lineage>
        <taxon>unclassified sequences</taxon>
        <taxon>metagenomes</taxon>
        <taxon>ecological metagenomes</taxon>
    </lineage>
</organism>
<accession>A0A645GC89</accession>
<name>A0A645GC89_9ZZZZ</name>
<evidence type="ECO:0000313" key="1">
    <source>
        <dbReference type="EMBL" id="MPN23736.1"/>
    </source>
</evidence>
<dbReference type="EMBL" id="VSSQ01072328">
    <property type="protein sequence ID" value="MPN23736.1"/>
    <property type="molecule type" value="Genomic_DNA"/>
</dbReference>
<protein>
    <submittedName>
        <fullName evidence="1">Uncharacterized protein</fullName>
    </submittedName>
</protein>